<dbReference type="AlphaFoldDB" id="A0A4C1TRK3"/>
<name>A0A4C1TRK3_EUMVA</name>
<evidence type="ECO:0008006" key="3">
    <source>
        <dbReference type="Google" id="ProtNLM"/>
    </source>
</evidence>
<keyword evidence="2" id="KW-1185">Reference proteome</keyword>
<gene>
    <name evidence="1" type="ORF">EVAR_89205_1</name>
</gene>
<dbReference type="PANTHER" id="PTHR10492:SF57">
    <property type="entry name" value="ATP-DEPENDENT DNA HELICASE"/>
    <property type="match status" value="1"/>
</dbReference>
<proteinExistence type="predicted"/>
<comment type="caution">
    <text evidence="1">The sequence shown here is derived from an EMBL/GenBank/DDBJ whole genome shotgun (WGS) entry which is preliminary data.</text>
</comment>
<dbReference type="PANTHER" id="PTHR10492">
    <property type="match status" value="1"/>
</dbReference>
<dbReference type="Proteomes" id="UP000299102">
    <property type="component" value="Unassembled WGS sequence"/>
</dbReference>
<evidence type="ECO:0000313" key="2">
    <source>
        <dbReference type="Proteomes" id="UP000299102"/>
    </source>
</evidence>
<protein>
    <recommendedName>
        <fullName evidence="3">Helitron helicase-like domain-containing protein</fullName>
    </recommendedName>
</protein>
<dbReference type="EMBL" id="BGZK01006075">
    <property type="protein sequence ID" value="GBP16607.1"/>
    <property type="molecule type" value="Genomic_DNA"/>
</dbReference>
<accession>A0A4C1TRK3</accession>
<organism evidence="1 2">
    <name type="scientific">Eumeta variegata</name>
    <name type="common">Bagworm moth</name>
    <name type="synonym">Eumeta japonica</name>
    <dbReference type="NCBI Taxonomy" id="151549"/>
    <lineage>
        <taxon>Eukaryota</taxon>
        <taxon>Metazoa</taxon>
        <taxon>Ecdysozoa</taxon>
        <taxon>Arthropoda</taxon>
        <taxon>Hexapoda</taxon>
        <taxon>Insecta</taxon>
        <taxon>Pterygota</taxon>
        <taxon>Neoptera</taxon>
        <taxon>Endopterygota</taxon>
        <taxon>Lepidoptera</taxon>
        <taxon>Glossata</taxon>
        <taxon>Ditrysia</taxon>
        <taxon>Tineoidea</taxon>
        <taxon>Psychidae</taxon>
        <taxon>Oiketicinae</taxon>
        <taxon>Eumeta</taxon>
    </lineage>
</organism>
<sequence length="245" mass="27899">MYSVEWQKRGLPHAHIFWLVEKIRPNEVDAVISAEIPNVQVDPGLHEVVIKNMIHGPCGTLNQNSPCMMDGKCSKRYPRTLISETITGNDGYPLYRRRSTADNGKSTIVKLNQQDIEIDNRWIVPYSPILSKTFKAHINVESCHSVKSIKYICKYVTKGSDMAVIGIGAENSNDEVTQYQMGAMSVVMKQFGEYFLFLFMRHPSVVHLAVHLENGQRVYFTAQNAVQRAAQPPLHINQFLRQPKR</sequence>
<evidence type="ECO:0000313" key="1">
    <source>
        <dbReference type="EMBL" id="GBP16607.1"/>
    </source>
</evidence>
<dbReference type="OrthoDB" id="1728974at2759"/>
<dbReference type="STRING" id="151549.A0A4C1TRK3"/>
<reference evidence="1 2" key="1">
    <citation type="journal article" date="2019" name="Commun. Biol.">
        <title>The bagworm genome reveals a unique fibroin gene that provides high tensile strength.</title>
        <authorList>
            <person name="Kono N."/>
            <person name="Nakamura H."/>
            <person name="Ohtoshi R."/>
            <person name="Tomita M."/>
            <person name="Numata K."/>
            <person name="Arakawa K."/>
        </authorList>
    </citation>
    <scope>NUCLEOTIDE SEQUENCE [LARGE SCALE GENOMIC DNA]</scope>
</reference>